<dbReference type="Proteomes" id="UP000839900">
    <property type="component" value="Unassembled WGS sequence"/>
</dbReference>
<evidence type="ECO:0000313" key="3">
    <source>
        <dbReference type="EMBL" id="EBQ1840406.1"/>
    </source>
</evidence>
<evidence type="ECO:0000313" key="5">
    <source>
        <dbReference type="EMBL" id="RIP28336.1"/>
    </source>
</evidence>
<reference evidence="4" key="4">
    <citation type="submission" date="2019-09" db="EMBL/GenBank/DDBJ databases">
        <authorList>
            <consortium name="PulseNet: The National Subtyping Network for Foodborne Disease Surveillance"/>
            <person name="Tarr C.L."/>
            <person name="Trees E."/>
            <person name="Katz L.S."/>
            <person name="Carleton-Romer H.A."/>
            <person name="Stroika S."/>
            <person name="Kucerova Z."/>
            <person name="Roache K.F."/>
            <person name="Sabol A.L."/>
            <person name="Besser J."/>
            <person name="Gerner-Smidt P."/>
        </authorList>
    </citation>
    <scope>NUCLEOTIDE SEQUENCE [LARGE SCALE GENOMIC DNA]</scope>
    <source>
        <strain evidence="2">PNUSAS046051</strain>
        <strain evidence="4">PNUSAS096846</strain>
    </source>
</reference>
<evidence type="ECO:0000256" key="1">
    <source>
        <dbReference type="SAM" id="Phobius"/>
    </source>
</evidence>
<protein>
    <submittedName>
        <fullName evidence="4">Uncharacterized protein</fullName>
    </submittedName>
</protein>
<dbReference type="EMBL" id="AAKHLQ010000001">
    <property type="protein sequence ID" value="ECR8154835.1"/>
    <property type="molecule type" value="Genomic_DNA"/>
</dbReference>
<dbReference type="Proteomes" id="UP000839926">
    <property type="component" value="Unassembled WGS sequence"/>
</dbReference>
<evidence type="ECO:0000313" key="4">
    <source>
        <dbReference type="EMBL" id="ECR8154835.1"/>
    </source>
</evidence>
<dbReference type="EMBL" id="QWJL01000009">
    <property type="protein sequence ID" value="RIP28336.1"/>
    <property type="molecule type" value="Genomic_DNA"/>
</dbReference>
<comment type="caution">
    <text evidence="4">The sequence shown here is derived from an EMBL/GenBank/DDBJ whole genome shotgun (WGS) entry which is preliminary data.</text>
</comment>
<evidence type="ECO:0000313" key="6">
    <source>
        <dbReference type="EMBL" id="RXL18468.1"/>
    </source>
</evidence>
<name>A0A232SP22_SALER</name>
<proteinExistence type="predicted"/>
<organism evidence="4">
    <name type="scientific">Salmonella enterica</name>
    <name type="common">Salmonella choleraesuis</name>
    <dbReference type="NCBI Taxonomy" id="28901"/>
    <lineage>
        <taxon>Bacteria</taxon>
        <taxon>Pseudomonadati</taxon>
        <taxon>Pseudomonadota</taxon>
        <taxon>Gammaproteobacteria</taxon>
        <taxon>Enterobacterales</taxon>
        <taxon>Enterobacteriaceae</taxon>
        <taxon>Salmonella</taxon>
    </lineage>
</organism>
<dbReference type="AlphaFoldDB" id="A0A232SP22"/>
<gene>
    <name evidence="5" type="ORF">A7D45_12215</name>
    <name evidence="3" type="ORF">AZF90_01650</name>
    <name evidence="2" type="ORF">DT651_12085</name>
    <name evidence="6" type="ORF">EKD96_19130</name>
    <name evidence="4" type="ORF">F2D26_00655</name>
</gene>
<accession>A0A232SP22</accession>
<keyword evidence="1" id="KW-0472">Membrane</keyword>
<dbReference type="EMBL" id="AAGBOZ010000011">
    <property type="protein sequence ID" value="EBM1206241.1"/>
    <property type="molecule type" value="Genomic_DNA"/>
</dbReference>
<sequence>MQYGSLLHTLFYTSFATKTEIKMKRKRDTGGVLCVFLIAVSYNVLVNVNIQSHSAYIAENTTTVISVNLYIDNKQEKK</sequence>
<evidence type="ECO:0000313" key="2">
    <source>
        <dbReference type="EMBL" id="EBM1206241.1"/>
    </source>
</evidence>
<reference evidence="5" key="2">
    <citation type="submission" date="2018-08" db="EMBL/GenBank/DDBJ databases">
        <title>Whole genome sequencing of Salmonella enterica serotype newport.</title>
        <authorList>
            <person name="Bell R."/>
        </authorList>
    </citation>
    <scope>NUCLEOTIDE SEQUENCE [LARGE SCALE GENOMIC DNA]</scope>
    <source>
        <strain evidence="5">CFSAN048053</strain>
    </source>
</reference>
<dbReference type="EMBL" id="SDIQ01000038">
    <property type="protein sequence ID" value="RXL18468.1"/>
    <property type="molecule type" value="Genomic_DNA"/>
</dbReference>
<keyword evidence="1" id="KW-1133">Transmembrane helix</keyword>
<dbReference type="Proteomes" id="UP000885256">
    <property type="component" value="Unassembled WGS sequence"/>
</dbReference>
<dbReference type="EMBL" id="AAGODW010000001">
    <property type="protein sequence ID" value="EBQ1840406.1"/>
    <property type="molecule type" value="Genomic_DNA"/>
</dbReference>
<keyword evidence="1" id="KW-0812">Transmembrane</keyword>
<dbReference type="Proteomes" id="UP000839536">
    <property type="component" value="Unassembled WGS sequence"/>
</dbReference>
<reference evidence="3" key="1">
    <citation type="submission" date="2018-07" db="EMBL/GenBank/DDBJ databases">
        <authorList>
            <consortium name="GenomeTrakr network: Whole genome sequencing for foodborne pathogen traceback"/>
        </authorList>
    </citation>
    <scope>NUCLEOTIDE SEQUENCE [LARGE SCALE GENOMIC DNA]</scope>
    <source>
        <strain evidence="3">CFSAN047025</strain>
    </source>
</reference>
<reference evidence="6" key="3">
    <citation type="submission" date="2019-01" db="EMBL/GenBank/DDBJ databases">
        <title>Whole genome sequencing of Salmonella enterica.</title>
        <authorList>
            <person name="Cao G."/>
        </authorList>
    </citation>
    <scope>NUCLEOTIDE SEQUENCE [LARGE SCALE GENOMIC DNA]</scope>
    <source>
        <strain evidence="6">CFSAN074594</strain>
    </source>
</reference>
<dbReference type="Proteomes" id="UP000839921">
    <property type="component" value="Unassembled WGS sequence"/>
</dbReference>
<feature type="transmembrane region" description="Helical" evidence="1">
    <location>
        <begin position="30"/>
        <end position="50"/>
    </location>
</feature>